<dbReference type="Gene3D" id="1.20.1250.20">
    <property type="entry name" value="MFS general substrate transporter like domains"/>
    <property type="match status" value="1"/>
</dbReference>
<evidence type="ECO:0000256" key="5">
    <source>
        <dbReference type="ARBA" id="ARBA00022989"/>
    </source>
</evidence>
<keyword evidence="5 8" id="KW-1133">Transmembrane helix</keyword>
<keyword evidence="11" id="KW-1185">Reference proteome</keyword>
<comment type="subcellular location">
    <subcellularLocation>
        <location evidence="1">Membrane</location>
        <topology evidence="1">Multi-pass membrane protein</topology>
    </subcellularLocation>
</comment>
<reference evidence="10 11" key="1">
    <citation type="submission" date="2023-08" db="EMBL/GenBank/DDBJ databases">
        <title>Black Yeasts Isolated from many extreme environments.</title>
        <authorList>
            <person name="Coleine C."/>
            <person name="Stajich J.E."/>
            <person name="Selbmann L."/>
        </authorList>
    </citation>
    <scope>NUCLEOTIDE SEQUENCE [LARGE SCALE GENOMIC DNA]</scope>
    <source>
        <strain evidence="10 11">CCFEE 5885</strain>
    </source>
</reference>
<dbReference type="SUPFAM" id="SSF103473">
    <property type="entry name" value="MFS general substrate transporter"/>
    <property type="match status" value="1"/>
</dbReference>
<dbReference type="NCBIfam" id="TIGR00879">
    <property type="entry name" value="SP"/>
    <property type="match status" value="1"/>
</dbReference>
<comment type="similarity">
    <text evidence="2 7">Belongs to the major facilitator superfamily. Sugar transporter (TC 2.A.1.1) family.</text>
</comment>
<gene>
    <name evidence="10" type="ORF">LTR24_004555</name>
</gene>
<dbReference type="PANTHER" id="PTHR48022">
    <property type="entry name" value="PLASTIDIC GLUCOSE TRANSPORTER 4"/>
    <property type="match status" value="1"/>
</dbReference>
<dbReference type="Pfam" id="PF00083">
    <property type="entry name" value="Sugar_tr"/>
    <property type="match status" value="1"/>
</dbReference>
<feature type="transmembrane region" description="Helical" evidence="8">
    <location>
        <begin position="336"/>
        <end position="357"/>
    </location>
</feature>
<keyword evidence="4 8" id="KW-0812">Transmembrane</keyword>
<feature type="transmembrane region" description="Helical" evidence="8">
    <location>
        <begin position="124"/>
        <end position="142"/>
    </location>
</feature>
<feature type="transmembrane region" description="Helical" evidence="8">
    <location>
        <begin position="302"/>
        <end position="324"/>
    </location>
</feature>
<feature type="transmembrane region" description="Helical" evidence="8">
    <location>
        <begin position="366"/>
        <end position="388"/>
    </location>
</feature>
<dbReference type="InterPro" id="IPR005829">
    <property type="entry name" value="Sugar_transporter_CS"/>
</dbReference>
<dbReference type="InterPro" id="IPR003663">
    <property type="entry name" value="Sugar/inositol_transpt"/>
</dbReference>
<name>A0ABR0KCR5_9EURO</name>
<feature type="domain" description="Major facilitator superfamily (MFS) profile" evidence="9">
    <location>
        <begin position="49"/>
        <end position="488"/>
    </location>
</feature>
<dbReference type="PANTHER" id="PTHR48022:SF51">
    <property type="entry name" value="ALPHA-GLUCOSIDE TRANSPORTER, PUTATIVE (AFU_ORTHOLOGUE AFUA_6G11920)-RELATED"/>
    <property type="match status" value="1"/>
</dbReference>
<feature type="transmembrane region" description="Helical" evidence="8">
    <location>
        <begin position="218"/>
        <end position="235"/>
    </location>
</feature>
<feature type="transmembrane region" description="Helical" evidence="8">
    <location>
        <begin position="177"/>
        <end position="198"/>
    </location>
</feature>
<evidence type="ECO:0000259" key="9">
    <source>
        <dbReference type="PROSITE" id="PS50850"/>
    </source>
</evidence>
<proteinExistence type="inferred from homology"/>
<dbReference type="InterPro" id="IPR020846">
    <property type="entry name" value="MFS_dom"/>
</dbReference>
<evidence type="ECO:0000256" key="3">
    <source>
        <dbReference type="ARBA" id="ARBA00022448"/>
    </source>
</evidence>
<organism evidence="10 11">
    <name type="scientific">Lithohypha guttulata</name>
    <dbReference type="NCBI Taxonomy" id="1690604"/>
    <lineage>
        <taxon>Eukaryota</taxon>
        <taxon>Fungi</taxon>
        <taxon>Dikarya</taxon>
        <taxon>Ascomycota</taxon>
        <taxon>Pezizomycotina</taxon>
        <taxon>Eurotiomycetes</taxon>
        <taxon>Chaetothyriomycetidae</taxon>
        <taxon>Chaetothyriales</taxon>
        <taxon>Trichomeriaceae</taxon>
        <taxon>Lithohypha</taxon>
    </lineage>
</organism>
<evidence type="ECO:0000256" key="6">
    <source>
        <dbReference type="ARBA" id="ARBA00023136"/>
    </source>
</evidence>
<evidence type="ECO:0000256" key="4">
    <source>
        <dbReference type="ARBA" id="ARBA00022692"/>
    </source>
</evidence>
<dbReference type="Proteomes" id="UP001345013">
    <property type="component" value="Unassembled WGS sequence"/>
</dbReference>
<dbReference type="InterPro" id="IPR036259">
    <property type="entry name" value="MFS_trans_sf"/>
</dbReference>
<feature type="transmembrane region" description="Helical" evidence="8">
    <location>
        <begin position="394"/>
        <end position="419"/>
    </location>
</feature>
<sequence>MDRSHLEMGTLDDKIEDTTIDLKATMAMNGEHRQSGWQVMVKDPRVVFWCLFFAFSAFGWGFDAQVNGAMIAIPQFRHVFGYTYEGQQVLSASWQSAFNSISSVGQFFGGFICSWFSDRTGRRWCLFLGLMIVTGGIFGEVFSSTRVAFLFSKLVLGIGLGFYLTIGPLYASEIAPLALRGIVTGGTNLAICMGQLLSNAVIKGFGERDDVWAFRAPLATQWLFVAVMLPALPFAPESPWYFVRKGDQASAERSLKQLYGQQADVRYTLAMIKRTVEADIELSSSSKWVQCFQGTNLIRTMISVGVFDCQHMSGIVFALGYSTYFFELAGIELSHAFDLGVGVTAIGVVGCTVAWSLMNSWGRRKLFILGLVGMTTVMLLMGILDVVPTAGARWAQALCTVVYALFYQATIGPLAFAILGETSTPMLRAKTIGLATVCQALFSTIFNIMIAYMISPNTLFLKGKVGFVFGGLGVIATLWSWLYVPELKGRSFAEIDTIFQDHVKARHMARYQTGVVG</sequence>
<evidence type="ECO:0000313" key="11">
    <source>
        <dbReference type="Proteomes" id="UP001345013"/>
    </source>
</evidence>
<feature type="transmembrane region" description="Helical" evidence="8">
    <location>
        <begin position="46"/>
        <end position="62"/>
    </location>
</feature>
<evidence type="ECO:0000256" key="1">
    <source>
        <dbReference type="ARBA" id="ARBA00004141"/>
    </source>
</evidence>
<comment type="caution">
    <text evidence="10">The sequence shown here is derived from an EMBL/GenBank/DDBJ whole genome shotgun (WGS) entry which is preliminary data.</text>
</comment>
<evidence type="ECO:0000256" key="7">
    <source>
        <dbReference type="RuleBase" id="RU003346"/>
    </source>
</evidence>
<dbReference type="InterPro" id="IPR050360">
    <property type="entry name" value="MFS_Sugar_Transporters"/>
</dbReference>
<dbReference type="InterPro" id="IPR005828">
    <property type="entry name" value="MFS_sugar_transport-like"/>
</dbReference>
<dbReference type="PROSITE" id="PS50850">
    <property type="entry name" value="MFS"/>
    <property type="match status" value="1"/>
</dbReference>
<protein>
    <recommendedName>
        <fullName evidence="9">Major facilitator superfamily (MFS) profile domain-containing protein</fullName>
    </recommendedName>
</protein>
<evidence type="ECO:0000256" key="2">
    <source>
        <dbReference type="ARBA" id="ARBA00010992"/>
    </source>
</evidence>
<feature type="transmembrane region" description="Helical" evidence="8">
    <location>
        <begin position="466"/>
        <end position="484"/>
    </location>
</feature>
<feature type="transmembrane region" description="Helical" evidence="8">
    <location>
        <begin position="431"/>
        <end position="454"/>
    </location>
</feature>
<evidence type="ECO:0000313" key="10">
    <source>
        <dbReference type="EMBL" id="KAK5093152.1"/>
    </source>
</evidence>
<keyword evidence="3 7" id="KW-0813">Transport</keyword>
<dbReference type="EMBL" id="JAVRRG010000047">
    <property type="protein sequence ID" value="KAK5093152.1"/>
    <property type="molecule type" value="Genomic_DNA"/>
</dbReference>
<keyword evidence="6 8" id="KW-0472">Membrane</keyword>
<dbReference type="PROSITE" id="PS00217">
    <property type="entry name" value="SUGAR_TRANSPORT_2"/>
    <property type="match status" value="1"/>
</dbReference>
<evidence type="ECO:0000256" key="8">
    <source>
        <dbReference type="SAM" id="Phobius"/>
    </source>
</evidence>
<feature type="transmembrane region" description="Helical" evidence="8">
    <location>
        <begin position="148"/>
        <end position="170"/>
    </location>
</feature>
<accession>A0ABR0KCR5</accession>